<sequence length="175" mass="20800">MELNKVYFFTATIHHWIPIFEQEGYKEVLLSSLRFLTGKGLLKVYGFVIMPNHIHLIWELLEMNGKELPHASFMKFTSHEFLKKMRSGNTELLRHFVVDQGIRAHLFWQRDSLPIEVHSPKVVFQKLDYIHRNPCKGKWMLAENPLLYPYSSYEFYETGEDRFGFLTHVGIARRL</sequence>
<dbReference type="EMBL" id="JAFKCW010000001">
    <property type="protein sequence ID" value="MBN7799590.1"/>
    <property type="molecule type" value="Genomic_DNA"/>
</dbReference>
<keyword evidence="3" id="KW-1185">Reference proteome</keyword>
<reference evidence="2 3" key="1">
    <citation type="submission" date="2021-03" db="EMBL/GenBank/DDBJ databases">
        <title>novel species isolated from a fishpond in China.</title>
        <authorList>
            <person name="Lu H."/>
            <person name="Cai Z."/>
        </authorList>
    </citation>
    <scope>NUCLEOTIDE SEQUENCE [LARGE SCALE GENOMIC DNA]</scope>
    <source>
        <strain evidence="2 3">JCM 31546</strain>
    </source>
</reference>
<dbReference type="InterPro" id="IPR002686">
    <property type="entry name" value="Transposase_17"/>
</dbReference>
<gene>
    <name evidence="2" type="ORF">J0A67_01895</name>
</gene>
<evidence type="ECO:0000259" key="1">
    <source>
        <dbReference type="SMART" id="SM01321"/>
    </source>
</evidence>
<organism evidence="2 3">
    <name type="scientific">Algoriphagus aestuariicola</name>
    <dbReference type="NCBI Taxonomy" id="1852016"/>
    <lineage>
        <taxon>Bacteria</taxon>
        <taxon>Pseudomonadati</taxon>
        <taxon>Bacteroidota</taxon>
        <taxon>Cytophagia</taxon>
        <taxon>Cytophagales</taxon>
        <taxon>Cyclobacteriaceae</taxon>
        <taxon>Algoriphagus</taxon>
    </lineage>
</organism>
<dbReference type="Gene3D" id="3.30.70.1290">
    <property type="entry name" value="Transposase IS200-like"/>
    <property type="match status" value="1"/>
</dbReference>
<feature type="domain" description="Transposase IS200-like" evidence="1">
    <location>
        <begin position="2"/>
        <end position="133"/>
    </location>
</feature>
<dbReference type="RefSeq" id="WP_206567579.1">
    <property type="nucleotide sequence ID" value="NZ_JAFKCW010000001.1"/>
</dbReference>
<dbReference type="Proteomes" id="UP000664698">
    <property type="component" value="Unassembled WGS sequence"/>
</dbReference>
<name>A0ABS3BMM2_9BACT</name>
<proteinExistence type="predicted"/>
<evidence type="ECO:0000313" key="3">
    <source>
        <dbReference type="Proteomes" id="UP000664698"/>
    </source>
</evidence>
<dbReference type="SUPFAM" id="SSF143422">
    <property type="entry name" value="Transposase IS200-like"/>
    <property type="match status" value="1"/>
</dbReference>
<protein>
    <submittedName>
        <fullName evidence="2">Transposase</fullName>
    </submittedName>
</protein>
<comment type="caution">
    <text evidence="2">The sequence shown here is derived from an EMBL/GenBank/DDBJ whole genome shotgun (WGS) entry which is preliminary data.</text>
</comment>
<dbReference type="SMART" id="SM01321">
    <property type="entry name" value="Y1_Tnp"/>
    <property type="match status" value="1"/>
</dbReference>
<accession>A0ABS3BMM2</accession>
<dbReference type="InterPro" id="IPR036515">
    <property type="entry name" value="Transposase_17_sf"/>
</dbReference>
<evidence type="ECO:0000313" key="2">
    <source>
        <dbReference type="EMBL" id="MBN7799590.1"/>
    </source>
</evidence>